<dbReference type="CDD" id="cd02004">
    <property type="entry name" value="TPP_BZL_OCoD_HPCL"/>
    <property type="match status" value="1"/>
</dbReference>
<dbReference type="SUPFAM" id="SSF52518">
    <property type="entry name" value="Thiamin diphosphate-binding fold (THDP-binding)"/>
    <property type="match status" value="2"/>
</dbReference>
<dbReference type="PANTHER" id="PTHR18968">
    <property type="entry name" value="THIAMINE PYROPHOSPHATE ENZYMES"/>
    <property type="match status" value="1"/>
</dbReference>
<dbReference type="Proteomes" id="UP000271974">
    <property type="component" value="Unassembled WGS sequence"/>
</dbReference>
<evidence type="ECO:0000256" key="5">
    <source>
        <dbReference type="ARBA" id="ARBA00022723"/>
    </source>
</evidence>
<dbReference type="Pfam" id="PF02775">
    <property type="entry name" value="TPP_enzyme_C"/>
    <property type="match status" value="1"/>
</dbReference>
<dbReference type="Gene3D" id="3.40.50.1220">
    <property type="entry name" value="TPP-binding domain"/>
    <property type="match status" value="1"/>
</dbReference>
<dbReference type="InterPro" id="IPR011766">
    <property type="entry name" value="TPP_enzyme_TPP-bd"/>
</dbReference>
<dbReference type="InterPro" id="IPR012001">
    <property type="entry name" value="Thiamin_PyroP_enz_TPP-bd_dom"/>
</dbReference>
<comment type="catalytic activity">
    <reaction evidence="8">
        <text>2-hydroxyoctadecanoyl-CoA = heptadecanal + formyl-CoA</text>
        <dbReference type="Rhea" id="RHEA:55196"/>
        <dbReference type="ChEBI" id="CHEBI:57376"/>
        <dbReference type="ChEBI" id="CHEBI:74116"/>
        <dbReference type="ChEBI" id="CHEBI:138631"/>
    </reaction>
    <physiologicalReaction direction="left-to-right" evidence="8">
        <dbReference type="Rhea" id="RHEA:55197"/>
    </physiologicalReaction>
</comment>
<dbReference type="FunFam" id="3.40.50.970:FF:000048">
    <property type="entry name" value="IlvB (bacterial acetolactate synthase)-like"/>
    <property type="match status" value="1"/>
</dbReference>
<keyword evidence="11" id="KW-0472">Membrane</keyword>
<evidence type="ECO:0000256" key="7">
    <source>
        <dbReference type="ARBA" id="ARBA00030510"/>
    </source>
</evidence>
<dbReference type="GO" id="GO:0009097">
    <property type="term" value="P:isoleucine biosynthetic process"/>
    <property type="evidence" value="ECO:0007669"/>
    <property type="project" value="TreeGrafter"/>
</dbReference>
<evidence type="ECO:0000313" key="16">
    <source>
        <dbReference type="Proteomes" id="UP000271974"/>
    </source>
</evidence>
<feature type="domain" description="Thiamine pyrophosphate enzyme central" evidence="12">
    <location>
        <begin position="276"/>
        <end position="406"/>
    </location>
</feature>
<evidence type="ECO:0000256" key="6">
    <source>
        <dbReference type="ARBA" id="ARBA00023052"/>
    </source>
</evidence>
<reference evidence="15 16" key="1">
    <citation type="submission" date="2019-01" db="EMBL/GenBank/DDBJ databases">
        <title>A draft genome assembly of the solar-powered sea slug Elysia chlorotica.</title>
        <authorList>
            <person name="Cai H."/>
            <person name="Li Q."/>
            <person name="Fang X."/>
            <person name="Li J."/>
            <person name="Curtis N.E."/>
            <person name="Altenburger A."/>
            <person name="Shibata T."/>
            <person name="Feng M."/>
            <person name="Maeda T."/>
            <person name="Schwartz J.A."/>
            <person name="Shigenobu S."/>
            <person name="Lundholm N."/>
            <person name="Nishiyama T."/>
            <person name="Yang H."/>
            <person name="Hasebe M."/>
            <person name="Li S."/>
            <person name="Pierce S.K."/>
            <person name="Wang J."/>
        </authorList>
    </citation>
    <scope>NUCLEOTIDE SEQUENCE [LARGE SCALE GENOMIC DNA]</scope>
    <source>
        <strain evidence="15">EC2010</strain>
        <tissue evidence="15">Whole organism of an adult</tissue>
    </source>
</reference>
<evidence type="ECO:0000256" key="3">
    <source>
        <dbReference type="ARBA" id="ARBA00007812"/>
    </source>
</evidence>
<dbReference type="GO" id="GO:0005948">
    <property type="term" value="C:acetolactate synthase complex"/>
    <property type="evidence" value="ECO:0007669"/>
    <property type="project" value="TreeGrafter"/>
</dbReference>
<dbReference type="InterPro" id="IPR029061">
    <property type="entry name" value="THDP-binding"/>
</dbReference>
<dbReference type="PANTHER" id="PTHR18968:SF166">
    <property type="entry name" value="2-HYDROXYACYL-COA LYASE 2"/>
    <property type="match status" value="1"/>
</dbReference>
<keyword evidence="11" id="KW-0812">Transmembrane</keyword>
<dbReference type="SUPFAM" id="SSF52467">
    <property type="entry name" value="DHS-like NAD/FAD-binding domain"/>
    <property type="match status" value="1"/>
</dbReference>
<dbReference type="InterPro" id="IPR045229">
    <property type="entry name" value="TPP_enz"/>
</dbReference>
<proteinExistence type="inferred from homology"/>
<dbReference type="GO" id="GO:0003984">
    <property type="term" value="F:acetolactate synthase activity"/>
    <property type="evidence" value="ECO:0007669"/>
    <property type="project" value="TreeGrafter"/>
</dbReference>
<protein>
    <recommendedName>
        <fullName evidence="4">2-hydroxyacyl-CoA lyase 2</fullName>
    </recommendedName>
    <alternativeName>
        <fullName evidence="7">IlvB-like protein</fullName>
    </alternativeName>
</protein>
<dbReference type="InterPro" id="IPR012000">
    <property type="entry name" value="Thiamin_PyroP_enz_cen_dom"/>
</dbReference>
<gene>
    <name evidence="15" type="ORF">EGW08_021715</name>
</gene>
<dbReference type="GO" id="GO:0000287">
    <property type="term" value="F:magnesium ion binding"/>
    <property type="evidence" value="ECO:0007669"/>
    <property type="project" value="InterPro"/>
</dbReference>
<evidence type="ECO:0000259" key="12">
    <source>
        <dbReference type="Pfam" id="PF00205"/>
    </source>
</evidence>
<dbReference type="CDD" id="cd07035">
    <property type="entry name" value="TPP_PYR_POX_like"/>
    <property type="match status" value="1"/>
</dbReference>
<evidence type="ECO:0000256" key="2">
    <source>
        <dbReference type="ARBA" id="ARBA00001964"/>
    </source>
</evidence>
<sequence length="635" mass="69477">MASMPKVGSDIQRYLSQYAIPTGISLASIGVIFFLKKFGILYQLFHKVEEKSKKHGGELVAEVLQAHNVKHVFTLVGGHISPILVACEKLGIRVVDTRHEVTTVFAADAVARMSGTVGVAAVTAGPGVTNTVTAVKNAQMAESPVLLMGGAAATLLKGRGALQDIDQMSLFKPLCKFCASVTHVRDIVPTLKKALQIAQSGTPGPVFVEFPIDVLYPYEMVKREIGMKEKGPIGFGQKIVNWYLNNHLNNLFAGAWEKRDLTPLPVSCPQATSSQVQKCIELISRAKKPVVLVGSQATLPPVPVEDLRKALETLGIPCFLGGMSRGLLGRHSPIQVRQRRREALKDADLVILAGAVCDFRLGYGRVFSKKCKIVAINRDKTQLYKNSDMFWKPTLPVLSDIASFVTSVARGLSGYKCDPDWVKLLRDRDVEKENANMAKGGKVTDISLKPVKMLNQYGDSLVYDIPIYSIFHLHFLMYTNNFRPRGPLMWLDPGAFGTLGVGGGFALGAKLCRPDSDVWIIYGDGSLGFSIAEFDTYTRHKTPVLAVVGNDASWMQISREQVPMFGSNVACKLEFTEYELAAQGLGAVGLRLDRTNEDVMDKVLEKAVEEYKKGNSVLINVLIGKTNFREGSISV</sequence>
<feature type="domain" description="Thiamine pyrophosphate enzyme TPP-binding" evidence="13">
    <location>
        <begin position="480"/>
        <end position="621"/>
    </location>
</feature>
<evidence type="ECO:0000256" key="8">
    <source>
        <dbReference type="ARBA" id="ARBA00048738"/>
    </source>
</evidence>
<evidence type="ECO:0000259" key="13">
    <source>
        <dbReference type="Pfam" id="PF02775"/>
    </source>
</evidence>
<dbReference type="GO" id="GO:0050660">
    <property type="term" value="F:flavin adenine dinucleotide binding"/>
    <property type="evidence" value="ECO:0007669"/>
    <property type="project" value="TreeGrafter"/>
</dbReference>
<evidence type="ECO:0000313" key="15">
    <source>
        <dbReference type="EMBL" id="RUS70527.1"/>
    </source>
</evidence>
<dbReference type="InterPro" id="IPR029035">
    <property type="entry name" value="DHS-like_NAD/FAD-binding_dom"/>
</dbReference>
<name>A0A433SMZ2_ELYCH</name>
<dbReference type="PROSITE" id="PS00187">
    <property type="entry name" value="TPP_ENZYMES"/>
    <property type="match status" value="1"/>
</dbReference>
<comment type="caution">
    <text evidence="15">The sequence shown here is derived from an EMBL/GenBank/DDBJ whole genome shotgun (WGS) entry which is preliminary data.</text>
</comment>
<dbReference type="EMBL" id="RQTK01001390">
    <property type="protein sequence ID" value="RUS70527.1"/>
    <property type="molecule type" value="Genomic_DNA"/>
</dbReference>
<evidence type="ECO:0000256" key="11">
    <source>
        <dbReference type="SAM" id="Phobius"/>
    </source>
</evidence>
<evidence type="ECO:0000256" key="1">
    <source>
        <dbReference type="ARBA" id="ARBA00001946"/>
    </source>
</evidence>
<evidence type="ECO:0000256" key="9">
    <source>
        <dbReference type="ARBA" id="ARBA00048767"/>
    </source>
</evidence>
<dbReference type="GO" id="GO:0009099">
    <property type="term" value="P:L-valine biosynthetic process"/>
    <property type="evidence" value="ECO:0007669"/>
    <property type="project" value="TreeGrafter"/>
</dbReference>
<accession>A0A433SMZ2</accession>
<keyword evidence="6 10" id="KW-0786">Thiamine pyrophosphate</keyword>
<dbReference type="GO" id="GO:0030976">
    <property type="term" value="F:thiamine pyrophosphate binding"/>
    <property type="evidence" value="ECO:0007669"/>
    <property type="project" value="InterPro"/>
</dbReference>
<comment type="similarity">
    <text evidence="3 10">Belongs to the TPP enzyme family.</text>
</comment>
<keyword evidence="11" id="KW-1133">Transmembrane helix</keyword>
<dbReference type="OrthoDB" id="16262at2759"/>
<organism evidence="15 16">
    <name type="scientific">Elysia chlorotica</name>
    <name type="common">Eastern emerald elysia</name>
    <name type="synonym">Sea slug</name>
    <dbReference type="NCBI Taxonomy" id="188477"/>
    <lineage>
        <taxon>Eukaryota</taxon>
        <taxon>Metazoa</taxon>
        <taxon>Spiralia</taxon>
        <taxon>Lophotrochozoa</taxon>
        <taxon>Mollusca</taxon>
        <taxon>Gastropoda</taxon>
        <taxon>Heterobranchia</taxon>
        <taxon>Euthyneura</taxon>
        <taxon>Panpulmonata</taxon>
        <taxon>Sacoglossa</taxon>
        <taxon>Placobranchoidea</taxon>
        <taxon>Plakobranchidae</taxon>
        <taxon>Elysia</taxon>
    </lineage>
</organism>
<evidence type="ECO:0000256" key="4">
    <source>
        <dbReference type="ARBA" id="ARBA00018936"/>
    </source>
</evidence>
<dbReference type="Gene3D" id="3.40.50.970">
    <property type="match status" value="2"/>
</dbReference>
<dbReference type="STRING" id="188477.A0A433SMZ2"/>
<dbReference type="Pfam" id="PF00205">
    <property type="entry name" value="TPP_enzyme_M"/>
    <property type="match status" value="1"/>
</dbReference>
<keyword evidence="5" id="KW-0479">Metal-binding</keyword>
<comment type="cofactor">
    <cofactor evidence="1">
        <name>Mg(2+)</name>
        <dbReference type="ChEBI" id="CHEBI:18420"/>
    </cofactor>
</comment>
<dbReference type="AlphaFoldDB" id="A0A433SMZ2"/>
<dbReference type="InterPro" id="IPR000399">
    <property type="entry name" value="TPP-bd_CS"/>
</dbReference>
<feature type="domain" description="Thiamine pyrophosphate enzyme N-terminal TPP-binding" evidence="14">
    <location>
        <begin position="55"/>
        <end position="170"/>
    </location>
</feature>
<evidence type="ECO:0000256" key="10">
    <source>
        <dbReference type="RuleBase" id="RU362132"/>
    </source>
</evidence>
<feature type="transmembrane region" description="Helical" evidence="11">
    <location>
        <begin position="15"/>
        <end position="35"/>
    </location>
</feature>
<evidence type="ECO:0000259" key="14">
    <source>
        <dbReference type="Pfam" id="PF02776"/>
    </source>
</evidence>
<comment type="catalytic activity">
    <reaction evidence="9">
        <text>(2R)-hydroxyhexadecanoyl-CoA = pentadecanal + formyl-CoA</text>
        <dbReference type="Rhea" id="RHEA:55212"/>
        <dbReference type="ChEBI" id="CHEBI:17302"/>
        <dbReference type="ChEBI" id="CHEBI:57376"/>
        <dbReference type="ChEBI" id="CHEBI:138654"/>
    </reaction>
    <physiologicalReaction direction="left-to-right" evidence="9">
        <dbReference type="Rhea" id="RHEA:55213"/>
    </physiologicalReaction>
</comment>
<keyword evidence="16" id="KW-1185">Reference proteome</keyword>
<comment type="cofactor">
    <cofactor evidence="2">
        <name>thiamine diphosphate</name>
        <dbReference type="ChEBI" id="CHEBI:58937"/>
    </cofactor>
</comment>
<dbReference type="Pfam" id="PF02776">
    <property type="entry name" value="TPP_enzyme_N"/>
    <property type="match status" value="1"/>
</dbReference>